<feature type="transmembrane region" description="Helical" evidence="1">
    <location>
        <begin position="12"/>
        <end position="39"/>
    </location>
</feature>
<sequence>MRGEDSTLLSEVRHVAVSLVVRGATCFCITTCLCLYIVLGDLFGLLDVGTFIYLLMRLCGMYSQGMVAHVVLERGEGKVFITHQGRPFLCVILCFEMILFVSLLSS</sequence>
<accession>A0A453QBW8</accession>
<reference evidence="2" key="3">
    <citation type="journal article" date="2017" name="Nature">
        <title>Genome sequence of the progenitor of the wheat D genome Aegilops tauschii.</title>
        <authorList>
            <person name="Luo M.C."/>
            <person name="Gu Y.Q."/>
            <person name="Puiu D."/>
            <person name="Wang H."/>
            <person name="Twardziok S.O."/>
            <person name="Deal K.R."/>
            <person name="Huo N."/>
            <person name="Zhu T."/>
            <person name="Wang L."/>
            <person name="Wang Y."/>
            <person name="McGuire P.E."/>
            <person name="Liu S."/>
            <person name="Long H."/>
            <person name="Ramasamy R.K."/>
            <person name="Rodriguez J.C."/>
            <person name="Van S.L."/>
            <person name="Yuan L."/>
            <person name="Wang Z."/>
            <person name="Xia Z."/>
            <person name="Xiao L."/>
            <person name="Anderson O.D."/>
            <person name="Ouyang S."/>
            <person name="Liang Y."/>
            <person name="Zimin A.V."/>
            <person name="Pertea G."/>
            <person name="Qi P."/>
            <person name="Bennetzen J.L."/>
            <person name="Dai X."/>
            <person name="Dawson M.W."/>
            <person name="Muller H.G."/>
            <person name="Kugler K."/>
            <person name="Rivarola-Duarte L."/>
            <person name="Spannagl M."/>
            <person name="Mayer K.F.X."/>
            <person name="Lu F.H."/>
            <person name="Bevan M.W."/>
            <person name="Leroy P."/>
            <person name="Li P."/>
            <person name="You F.M."/>
            <person name="Sun Q."/>
            <person name="Liu Z."/>
            <person name="Lyons E."/>
            <person name="Wicker T."/>
            <person name="Salzberg S.L."/>
            <person name="Devos K.M."/>
            <person name="Dvorak J."/>
        </authorList>
    </citation>
    <scope>NUCLEOTIDE SEQUENCE [LARGE SCALE GENOMIC DNA]</scope>
    <source>
        <strain evidence="2">cv. AL8/78</strain>
    </source>
</reference>
<dbReference type="Gramene" id="AET7Gv20031400.16">
    <property type="protein sequence ID" value="AET7Gv20031400.16"/>
    <property type="gene ID" value="AET7Gv20031400"/>
</dbReference>
<reference evidence="2" key="5">
    <citation type="journal article" date="2021" name="G3 (Bethesda)">
        <title>Aegilops tauschii genome assembly Aet v5.0 features greater sequence contiguity and improved annotation.</title>
        <authorList>
            <person name="Wang L."/>
            <person name="Zhu T."/>
            <person name="Rodriguez J.C."/>
            <person name="Deal K.R."/>
            <person name="Dubcovsky J."/>
            <person name="McGuire P.E."/>
            <person name="Lux T."/>
            <person name="Spannagl M."/>
            <person name="Mayer K.F.X."/>
            <person name="Baldrich P."/>
            <person name="Meyers B.C."/>
            <person name="Huo N."/>
            <person name="Gu Y.Q."/>
            <person name="Zhou H."/>
            <person name="Devos K.M."/>
            <person name="Bennetzen J.L."/>
            <person name="Unver T."/>
            <person name="Budak H."/>
            <person name="Gulick P.J."/>
            <person name="Galiba G."/>
            <person name="Kalapos B."/>
            <person name="Nelson D.R."/>
            <person name="Li P."/>
            <person name="You F.M."/>
            <person name="Luo M.C."/>
            <person name="Dvorak J."/>
        </authorList>
    </citation>
    <scope>NUCLEOTIDE SEQUENCE [LARGE SCALE GENOMIC DNA]</scope>
    <source>
        <strain evidence="2">cv. AL8/78</strain>
    </source>
</reference>
<reference evidence="3" key="2">
    <citation type="journal article" date="2017" name="Nat. Plants">
        <title>The Aegilops tauschii genome reveals multiple impacts of transposons.</title>
        <authorList>
            <person name="Zhao G."/>
            <person name="Zou C."/>
            <person name="Li K."/>
            <person name="Wang K."/>
            <person name="Li T."/>
            <person name="Gao L."/>
            <person name="Zhang X."/>
            <person name="Wang H."/>
            <person name="Yang Z."/>
            <person name="Liu X."/>
            <person name="Jiang W."/>
            <person name="Mao L."/>
            <person name="Kong X."/>
            <person name="Jiao Y."/>
            <person name="Jia J."/>
        </authorList>
    </citation>
    <scope>NUCLEOTIDE SEQUENCE [LARGE SCALE GENOMIC DNA]</scope>
    <source>
        <strain evidence="3">cv. AL8/78</strain>
    </source>
</reference>
<dbReference type="EnsemblPlants" id="AET7Gv20031400.16">
    <property type="protein sequence ID" value="AET7Gv20031400.16"/>
    <property type="gene ID" value="AET7Gv20031400"/>
</dbReference>
<keyword evidence="3" id="KW-1185">Reference proteome</keyword>
<feature type="transmembrane region" description="Helical" evidence="1">
    <location>
        <begin position="84"/>
        <end position="104"/>
    </location>
</feature>
<keyword evidence="1" id="KW-0472">Membrane</keyword>
<evidence type="ECO:0000313" key="3">
    <source>
        <dbReference type="Proteomes" id="UP000015105"/>
    </source>
</evidence>
<name>A0A453QBW8_AEGTS</name>
<keyword evidence="1" id="KW-1133">Transmembrane helix</keyword>
<reference evidence="2" key="4">
    <citation type="submission" date="2019-03" db="UniProtKB">
        <authorList>
            <consortium name="EnsemblPlants"/>
        </authorList>
    </citation>
    <scope>IDENTIFICATION</scope>
</reference>
<feature type="transmembrane region" description="Helical" evidence="1">
    <location>
        <begin position="51"/>
        <end position="72"/>
    </location>
</feature>
<evidence type="ECO:0000313" key="2">
    <source>
        <dbReference type="EnsemblPlants" id="AET7Gv20031400.16"/>
    </source>
</evidence>
<dbReference type="Proteomes" id="UP000015105">
    <property type="component" value="Chromosome 7D"/>
</dbReference>
<evidence type="ECO:0000256" key="1">
    <source>
        <dbReference type="SAM" id="Phobius"/>
    </source>
</evidence>
<organism evidence="2 3">
    <name type="scientific">Aegilops tauschii subsp. strangulata</name>
    <name type="common">Goatgrass</name>
    <dbReference type="NCBI Taxonomy" id="200361"/>
    <lineage>
        <taxon>Eukaryota</taxon>
        <taxon>Viridiplantae</taxon>
        <taxon>Streptophyta</taxon>
        <taxon>Embryophyta</taxon>
        <taxon>Tracheophyta</taxon>
        <taxon>Spermatophyta</taxon>
        <taxon>Magnoliopsida</taxon>
        <taxon>Liliopsida</taxon>
        <taxon>Poales</taxon>
        <taxon>Poaceae</taxon>
        <taxon>BOP clade</taxon>
        <taxon>Pooideae</taxon>
        <taxon>Triticodae</taxon>
        <taxon>Triticeae</taxon>
        <taxon>Triticinae</taxon>
        <taxon>Aegilops</taxon>
    </lineage>
</organism>
<proteinExistence type="predicted"/>
<protein>
    <submittedName>
        <fullName evidence="2">Uncharacterized protein</fullName>
    </submittedName>
</protein>
<keyword evidence="1" id="KW-0812">Transmembrane</keyword>
<dbReference type="AlphaFoldDB" id="A0A453QBW8"/>
<reference evidence="3" key="1">
    <citation type="journal article" date="2014" name="Science">
        <title>Ancient hybridizations among the ancestral genomes of bread wheat.</title>
        <authorList>
            <consortium name="International Wheat Genome Sequencing Consortium,"/>
            <person name="Marcussen T."/>
            <person name="Sandve S.R."/>
            <person name="Heier L."/>
            <person name="Spannagl M."/>
            <person name="Pfeifer M."/>
            <person name="Jakobsen K.S."/>
            <person name="Wulff B.B."/>
            <person name="Steuernagel B."/>
            <person name="Mayer K.F."/>
            <person name="Olsen O.A."/>
        </authorList>
    </citation>
    <scope>NUCLEOTIDE SEQUENCE [LARGE SCALE GENOMIC DNA]</scope>
    <source>
        <strain evidence="3">cv. AL8/78</strain>
    </source>
</reference>